<protein>
    <submittedName>
        <fullName evidence="1">Thioesterase-like superfamily protein</fullName>
    </submittedName>
</protein>
<dbReference type="InterPro" id="IPR049449">
    <property type="entry name" value="TesB_ACOT8-like_N"/>
</dbReference>
<accession>K5BHR5</accession>
<dbReference type="InterPro" id="IPR029069">
    <property type="entry name" value="HotDog_dom_sf"/>
</dbReference>
<dbReference type="OrthoDB" id="4968093at2"/>
<reference evidence="1 2" key="1">
    <citation type="journal article" date="2012" name="J. Bacteriol.">
        <title>Genome sequence of Mycobacterium hassiacum DSM 44199, a rare source of heat-stable mycobacterial proteins.</title>
        <authorList>
            <person name="Tiago I."/>
            <person name="Maranha A."/>
            <person name="Mendes V."/>
            <person name="Alarico S."/>
            <person name="Moynihan P.J."/>
            <person name="Clarke A.J."/>
            <person name="Macedo-Ribeiro S."/>
            <person name="Pereira P.J."/>
            <person name="Empadinhas N."/>
        </authorList>
    </citation>
    <scope>NUCLEOTIDE SEQUENCE [LARGE SCALE GENOMIC DNA]</scope>
    <source>
        <strain evidence="2">DSM 44199 / CIP 105218 / JCM 12690 / 3849</strain>
    </source>
</reference>
<evidence type="ECO:0000313" key="2">
    <source>
        <dbReference type="Proteomes" id="UP000006265"/>
    </source>
</evidence>
<dbReference type="Proteomes" id="UP000006265">
    <property type="component" value="Unassembled WGS sequence"/>
</dbReference>
<dbReference type="eggNOG" id="COG2050">
    <property type="taxonomic scope" value="Bacteria"/>
</dbReference>
<dbReference type="SUPFAM" id="SSF54637">
    <property type="entry name" value="Thioesterase/thiol ester dehydrase-isomerase"/>
    <property type="match status" value="1"/>
</dbReference>
<sequence length="273" mass="28773">MTATAFFTPDGDGFAPTAIARGPWGKTISGNYVGGLLGHVLDRAVDDPDLQPARLTVDLCRPAALAPVQASTETIRSGRRLRLVDAVLRQGDAVVARARALFLRRGDQPDDRIWTGPISMPPPPPVPDPIPPGLTQLVWAFGRADLPPDPAQGLVPWQHTGPKHLWVRDLLPLVDGAELTPFTRAAMVGDMASSLTHFGPNGLQFINADYTLALARLPRGPYLGLTALTHVSDAGVATGTAALVDENGPIGTVVANAVSMPGFNPPTPKDYAG</sequence>
<name>K5BHR5_MYCHD</name>
<dbReference type="RefSeq" id="WP_005623187.1">
    <property type="nucleotide sequence ID" value="NZ_AMRA01000003.1"/>
</dbReference>
<organism evidence="1 2">
    <name type="scientific">Mycolicibacterium hassiacum (strain DSM 44199 / CIP 105218 / JCM 12690 / 3849)</name>
    <name type="common">Mycobacterium hassiacum</name>
    <dbReference type="NCBI Taxonomy" id="1122247"/>
    <lineage>
        <taxon>Bacteria</taxon>
        <taxon>Bacillati</taxon>
        <taxon>Actinomycetota</taxon>
        <taxon>Actinomycetes</taxon>
        <taxon>Mycobacteriales</taxon>
        <taxon>Mycobacteriaceae</taxon>
        <taxon>Mycolicibacterium</taxon>
    </lineage>
</organism>
<gene>
    <name evidence="1" type="ORF">C731_0067</name>
</gene>
<keyword evidence="2" id="KW-1185">Reference proteome</keyword>
<evidence type="ECO:0000313" key="1">
    <source>
        <dbReference type="EMBL" id="EKF25917.1"/>
    </source>
</evidence>
<dbReference type="PATRIC" id="fig|1122247.3.peg.62"/>
<dbReference type="EMBL" id="AMRA01000003">
    <property type="protein sequence ID" value="EKF25917.1"/>
    <property type="molecule type" value="Genomic_DNA"/>
</dbReference>
<dbReference type="InterPro" id="IPR042171">
    <property type="entry name" value="Acyl-CoA_hotdog"/>
</dbReference>
<proteinExistence type="predicted"/>
<comment type="caution">
    <text evidence="1">The sequence shown here is derived from an EMBL/GenBank/DDBJ whole genome shotgun (WGS) entry which is preliminary data.</text>
</comment>
<dbReference type="AlphaFoldDB" id="K5BHR5"/>
<dbReference type="STRING" id="1122247.GCA_000379865_00729"/>
<dbReference type="Gene3D" id="2.40.160.210">
    <property type="entry name" value="Acyl-CoA thioesterase, double hotdog domain"/>
    <property type="match status" value="1"/>
</dbReference>
<dbReference type="Pfam" id="PF13622">
    <property type="entry name" value="4HBT_3"/>
    <property type="match status" value="1"/>
</dbReference>